<feature type="transmembrane region" description="Helical" evidence="7">
    <location>
        <begin position="288"/>
        <end position="309"/>
    </location>
</feature>
<name>A0A0V8D2I1_LACLL</name>
<organism evidence="9 10">
    <name type="scientific">Lactococcus lactis subsp. lactis</name>
    <name type="common">Streptococcus lactis</name>
    <dbReference type="NCBI Taxonomy" id="1360"/>
    <lineage>
        <taxon>Bacteria</taxon>
        <taxon>Bacillati</taxon>
        <taxon>Bacillota</taxon>
        <taxon>Bacilli</taxon>
        <taxon>Lactobacillales</taxon>
        <taxon>Streptococcaceae</taxon>
        <taxon>Lactococcus</taxon>
    </lineage>
</organism>
<dbReference type="PROSITE" id="PS50850">
    <property type="entry name" value="MFS"/>
    <property type="match status" value="1"/>
</dbReference>
<evidence type="ECO:0000256" key="3">
    <source>
        <dbReference type="ARBA" id="ARBA00022475"/>
    </source>
</evidence>
<dbReference type="PATRIC" id="fig|1360.105.peg.540"/>
<evidence type="ECO:0000313" key="9">
    <source>
        <dbReference type="EMBL" id="KSU07740.1"/>
    </source>
</evidence>
<feature type="transmembrane region" description="Helical" evidence="7">
    <location>
        <begin position="12"/>
        <end position="33"/>
    </location>
</feature>
<comment type="subcellular location">
    <subcellularLocation>
        <location evidence="1">Cell membrane</location>
        <topology evidence="1">Multi-pass membrane protein</topology>
    </subcellularLocation>
</comment>
<evidence type="ECO:0000256" key="6">
    <source>
        <dbReference type="ARBA" id="ARBA00023136"/>
    </source>
</evidence>
<feature type="transmembrane region" description="Helical" evidence="7">
    <location>
        <begin position="168"/>
        <end position="187"/>
    </location>
</feature>
<keyword evidence="2" id="KW-0813">Transport</keyword>
<keyword evidence="3" id="KW-1003">Cell membrane</keyword>
<dbReference type="GO" id="GO:0022857">
    <property type="term" value="F:transmembrane transporter activity"/>
    <property type="evidence" value="ECO:0007669"/>
    <property type="project" value="InterPro"/>
</dbReference>
<dbReference type="Pfam" id="PF07690">
    <property type="entry name" value="MFS_1"/>
    <property type="match status" value="1"/>
</dbReference>
<feature type="transmembrane region" description="Helical" evidence="7">
    <location>
        <begin position="142"/>
        <end position="162"/>
    </location>
</feature>
<feature type="transmembrane region" description="Helical" evidence="7">
    <location>
        <begin position="221"/>
        <end position="244"/>
    </location>
</feature>
<dbReference type="InterPro" id="IPR020846">
    <property type="entry name" value="MFS_dom"/>
</dbReference>
<comment type="caution">
    <text evidence="9">The sequence shown here is derived from an EMBL/GenBank/DDBJ whole genome shotgun (WGS) entry which is preliminary data.</text>
</comment>
<dbReference type="InterPro" id="IPR011701">
    <property type="entry name" value="MFS"/>
</dbReference>
<dbReference type="EMBL" id="LKLN01000009">
    <property type="protein sequence ID" value="KSU07740.1"/>
    <property type="molecule type" value="Genomic_DNA"/>
</dbReference>
<feature type="transmembrane region" description="Helical" evidence="7">
    <location>
        <begin position="384"/>
        <end position="405"/>
    </location>
</feature>
<evidence type="ECO:0000256" key="4">
    <source>
        <dbReference type="ARBA" id="ARBA00022692"/>
    </source>
</evidence>
<dbReference type="PANTHER" id="PTHR43266">
    <property type="entry name" value="MACROLIDE-EFFLUX PROTEIN"/>
    <property type="match status" value="1"/>
</dbReference>
<dbReference type="RefSeq" id="WP_058219133.1">
    <property type="nucleotide sequence ID" value="NZ_LKLN01000009.1"/>
</dbReference>
<feature type="transmembrane region" description="Helical" evidence="7">
    <location>
        <begin position="74"/>
        <end position="92"/>
    </location>
</feature>
<reference evidence="10" key="1">
    <citation type="submission" date="2015-10" db="EMBL/GenBank/DDBJ databases">
        <title>Draft Genome Sequences of 11 Lactococcus lactis subspecies cremoris strains.</title>
        <authorList>
            <person name="Wels M."/>
            <person name="Backus L."/>
            <person name="Boekhorst J."/>
            <person name="Dijkstra A."/>
            <person name="Beerthuizen M."/>
            <person name="Kelly W."/>
            <person name="Siezen R."/>
            <person name="Bachmann H."/>
            <person name="Van Hijum S."/>
        </authorList>
    </citation>
    <scope>NUCLEOTIDE SEQUENCE [LARGE SCALE GENOMIC DNA]</scope>
    <source>
        <strain evidence="10">KF282</strain>
    </source>
</reference>
<feature type="transmembrane region" description="Helical" evidence="7">
    <location>
        <begin position="355"/>
        <end position="378"/>
    </location>
</feature>
<dbReference type="GO" id="GO:0005886">
    <property type="term" value="C:plasma membrane"/>
    <property type="evidence" value="ECO:0007669"/>
    <property type="project" value="UniProtKB-SubCell"/>
</dbReference>
<accession>A0A0V8D2I1</accession>
<evidence type="ECO:0000256" key="1">
    <source>
        <dbReference type="ARBA" id="ARBA00004651"/>
    </source>
</evidence>
<dbReference type="AlphaFoldDB" id="A0A0V8D2I1"/>
<dbReference type="SUPFAM" id="SSF103473">
    <property type="entry name" value="MFS general substrate transporter"/>
    <property type="match status" value="1"/>
</dbReference>
<feature type="domain" description="Major facilitator superfamily (MFS) profile" evidence="8">
    <location>
        <begin position="9"/>
        <end position="409"/>
    </location>
</feature>
<protein>
    <submittedName>
        <fullName evidence="9">Permease of the major facilitator superfamily</fullName>
    </submittedName>
</protein>
<dbReference type="Gene3D" id="1.20.1250.20">
    <property type="entry name" value="MFS general substrate transporter like domains"/>
    <property type="match status" value="1"/>
</dbReference>
<evidence type="ECO:0000259" key="8">
    <source>
        <dbReference type="PROSITE" id="PS50850"/>
    </source>
</evidence>
<evidence type="ECO:0000313" key="10">
    <source>
        <dbReference type="Proteomes" id="UP000053058"/>
    </source>
</evidence>
<keyword evidence="4 7" id="KW-0812">Transmembrane</keyword>
<feature type="transmembrane region" description="Helical" evidence="7">
    <location>
        <begin position="315"/>
        <end position="334"/>
    </location>
</feature>
<feature type="transmembrane region" description="Helical" evidence="7">
    <location>
        <begin position="98"/>
        <end position="121"/>
    </location>
</feature>
<gene>
    <name evidence="9" type="ORF">KF282_0536</name>
</gene>
<evidence type="ECO:0000256" key="2">
    <source>
        <dbReference type="ARBA" id="ARBA00022448"/>
    </source>
</evidence>
<keyword evidence="6 7" id="KW-0472">Membrane</keyword>
<evidence type="ECO:0000256" key="7">
    <source>
        <dbReference type="SAM" id="Phobius"/>
    </source>
</evidence>
<dbReference type="Proteomes" id="UP000053058">
    <property type="component" value="Unassembled WGS sequence"/>
</dbReference>
<sequence length="415" mass="46352">MKTFFVKNKLSTIFLMFIFGNLASGTLTFMISWTVLRQTHQASQFALLSTISSLVMLISMPLIGIIVDKYNHKYLLLVAQTISIFVLLIFILQPFHSLIVYIIFSVGLDLGDLLFSITMYASVKAISTDKTEMSKINGIEQGIGALFAIISPAVAGFILTFISVKKFSWVELICEAIVIFLVFQLSFKNAHSKNEGNSGGKEPKAEDPSYKKVLQVLRNKYLVLIIVSIMIVLNFLLGAINVGIPFVLNKNYQGNTMILGIVQLCFPLGIILSSFLVQKLPQIKLFKLLKISYFSCAFALFSFGIVLSFLMKQMIFTVGALALLMLLIGLGLGFSRVPMMTFAQNNIPENIQGRAFSIIDTSAQILSPLGLMFYGFLFDRLSSNWIYLLSAFLMLIVLLVGFYFVDRADKGNYIY</sequence>
<evidence type="ECO:0000256" key="5">
    <source>
        <dbReference type="ARBA" id="ARBA00022989"/>
    </source>
</evidence>
<feature type="transmembrane region" description="Helical" evidence="7">
    <location>
        <begin position="256"/>
        <end position="276"/>
    </location>
</feature>
<proteinExistence type="predicted"/>
<keyword evidence="5 7" id="KW-1133">Transmembrane helix</keyword>
<dbReference type="CDD" id="cd06173">
    <property type="entry name" value="MFS_MefA_like"/>
    <property type="match status" value="1"/>
</dbReference>
<feature type="transmembrane region" description="Helical" evidence="7">
    <location>
        <begin position="45"/>
        <end position="67"/>
    </location>
</feature>
<dbReference type="PANTHER" id="PTHR43266:SF7">
    <property type="entry name" value="TRANSPORTER, PUTATIVE-RELATED"/>
    <property type="match status" value="1"/>
</dbReference>
<dbReference type="InterPro" id="IPR036259">
    <property type="entry name" value="MFS_trans_sf"/>
</dbReference>